<protein>
    <submittedName>
        <fullName evidence="1">Mitochondrial enolase superfamily member 1</fullName>
    </submittedName>
</protein>
<name>A0ABC9X4Q3_GRUJA</name>
<gene>
    <name evidence="1" type="ORF">GRJ2_001733100</name>
</gene>
<accession>A0ABC9X4Q3</accession>
<dbReference type="EMBL" id="BAAFJT010000008">
    <property type="protein sequence ID" value="GAB0192678.1"/>
    <property type="molecule type" value="Genomic_DNA"/>
</dbReference>
<evidence type="ECO:0000313" key="1">
    <source>
        <dbReference type="EMBL" id="GAB0192678.1"/>
    </source>
</evidence>
<dbReference type="PANTHER" id="PTHR33332">
    <property type="entry name" value="REVERSE TRANSCRIPTASE DOMAIN-CONTAINING PROTEIN"/>
    <property type="match status" value="1"/>
</dbReference>
<sequence length="269" mass="31015">MGDFFHPDIGWRDNTVRQKQPRRFLENIKDNFLTQVTEHPTSRGAQQNVILDNKEELIGDVKVKTSLGWSAHKMEFRILRGGTKIKRKITTPDFRRAEFGLFKDLLGRAGPGRKRGMRKLIDIQVPEDWRKENITHIFKKGKKEDLENYRLVGVALSSGKRDLERLEKWADRNLMKFNKKCPVLPLGRNNPRHWYMLGATQLESSFPEKALGVLVDTKLDVSQQCGLVARKDSGIPGCIRRTVASRLRDVVLPLYSALVMSCLECWVQF</sequence>
<comment type="caution">
    <text evidence="1">The sequence shown here is derived from an EMBL/GenBank/DDBJ whole genome shotgun (WGS) entry which is preliminary data.</text>
</comment>
<dbReference type="Proteomes" id="UP001623348">
    <property type="component" value="Unassembled WGS sequence"/>
</dbReference>
<keyword evidence="2" id="KW-1185">Reference proteome</keyword>
<reference evidence="1 2" key="1">
    <citation type="submission" date="2024-06" db="EMBL/GenBank/DDBJ databases">
        <title>The draft genome of Grus japonensis, version 3.</title>
        <authorList>
            <person name="Nabeshima K."/>
            <person name="Suzuki S."/>
            <person name="Onuma M."/>
        </authorList>
    </citation>
    <scope>NUCLEOTIDE SEQUENCE [LARGE SCALE GENOMIC DNA]</scope>
    <source>
        <strain evidence="1 2">451A</strain>
    </source>
</reference>
<dbReference type="AlphaFoldDB" id="A0ABC9X4Q3"/>
<organism evidence="1 2">
    <name type="scientific">Grus japonensis</name>
    <name type="common">Japanese crane</name>
    <name type="synonym">Red-crowned crane</name>
    <dbReference type="NCBI Taxonomy" id="30415"/>
    <lineage>
        <taxon>Eukaryota</taxon>
        <taxon>Metazoa</taxon>
        <taxon>Chordata</taxon>
        <taxon>Craniata</taxon>
        <taxon>Vertebrata</taxon>
        <taxon>Euteleostomi</taxon>
        <taxon>Archelosauria</taxon>
        <taxon>Archosauria</taxon>
        <taxon>Dinosauria</taxon>
        <taxon>Saurischia</taxon>
        <taxon>Theropoda</taxon>
        <taxon>Coelurosauria</taxon>
        <taxon>Aves</taxon>
        <taxon>Neognathae</taxon>
        <taxon>Neoaves</taxon>
        <taxon>Gruiformes</taxon>
        <taxon>Gruidae</taxon>
        <taxon>Grus</taxon>
    </lineage>
</organism>
<proteinExistence type="predicted"/>
<evidence type="ECO:0000313" key="2">
    <source>
        <dbReference type="Proteomes" id="UP001623348"/>
    </source>
</evidence>